<evidence type="ECO:0008006" key="4">
    <source>
        <dbReference type="Google" id="ProtNLM"/>
    </source>
</evidence>
<accession>A0A1Z4JM91</accession>
<keyword evidence="1" id="KW-1133">Transmembrane helix</keyword>
<keyword evidence="1" id="KW-0472">Membrane</keyword>
<gene>
    <name evidence="2" type="ORF">NIES2135_47330</name>
</gene>
<proteinExistence type="predicted"/>
<evidence type="ECO:0000256" key="1">
    <source>
        <dbReference type="SAM" id="Phobius"/>
    </source>
</evidence>
<reference evidence="2 3" key="1">
    <citation type="submission" date="2017-06" db="EMBL/GenBank/DDBJ databases">
        <title>Genome sequencing of cyanobaciteial culture collection at National Institute for Environmental Studies (NIES).</title>
        <authorList>
            <person name="Hirose Y."/>
            <person name="Shimura Y."/>
            <person name="Fujisawa T."/>
            <person name="Nakamura Y."/>
            <person name="Kawachi M."/>
        </authorList>
    </citation>
    <scope>NUCLEOTIDE SEQUENCE [LARGE SCALE GENOMIC DNA]</scope>
    <source>
        <strain evidence="2 3">NIES-2135</strain>
    </source>
</reference>
<dbReference type="InterPro" id="IPR021262">
    <property type="entry name" value="DUF2839"/>
</dbReference>
<name>A0A1Z4JM91_LEPBY</name>
<keyword evidence="3" id="KW-1185">Reference proteome</keyword>
<feature type="transmembrane region" description="Helical" evidence="1">
    <location>
        <begin position="43"/>
        <end position="69"/>
    </location>
</feature>
<protein>
    <recommendedName>
        <fullName evidence="4">DUF2839 domain-containing protein</fullName>
    </recommendedName>
</protein>
<dbReference type="Proteomes" id="UP000217895">
    <property type="component" value="Chromosome"/>
</dbReference>
<dbReference type="AlphaFoldDB" id="A0A1Z4JM91"/>
<organism evidence="2 3">
    <name type="scientific">Leptolyngbya boryana NIES-2135</name>
    <dbReference type="NCBI Taxonomy" id="1973484"/>
    <lineage>
        <taxon>Bacteria</taxon>
        <taxon>Bacillati</taxon>
        <taxon>Cyanobacteriota</taxon>
        <taxon>Cyanophyceae</taxon>
        <taxon>Leptolyngbyales</taxon>
        <taxon>Leptolyngbyaceae</taxon>
        <taxon>Leptolyngbya group</taxon>
        <taxon>Leptolyngbya</taxon>
    </lineage>
</organism>
<dbReference type="EMBL" id="AP018203">
    <property type="protein sequence ID" value="BAY57862.1"/>
    <property type="molecule type" value="Genomic_DNA"/>
</dbReference>
<sequence>MGEAKRRKEALGEEYGKEQKIAPWLPVTKTQTQKFMNWTTTGAWTGIILLVVAWLVIRFVGPAAGWWAVN</sequence>
<keyword evidence="1" id="KW-0812">Transmembrane</keyword>
<evidence type="ECO:0000313" key="2">
    <source>
        <dbReference type="EMBL" id="BAY57862.1"/>
    </source>
</evidence>
<evidence type="ECO:0000313" key="3">
    <source>
        <dbReference type="Proteomes" id="UP000217895"/>
    </source>
</evidence>
<dbReference type="Pfam" id="PF10999">
    <property type="entry name" value="DUF2839"/>
    <property type="match status" value="1"/>
</dbReference>